<evidence type="ECO:0000313" key="3">
    <source>
        <dbReference type="EMBL" id="OGG53925.1"/>
    </source>
</evidence>
<proteinExistence type="predicted"/>
<feature type="compositionally biased region" description="Low complexity" evidence="1">
    <location>
        <begin position="279"/>
        <end position="290"/>
    </location>
</feature>
<feature type="chain" id="PRO_5009523643" evidence="2">
    <location>
        <begin position="22"/>
        <end position="441"/>
    </location>
</feature>
<organism evidence="3 4">
    <name type="scientific">Candidatus Kaiserbacteria bacterium RIFCSPHIGHO2_01_FULL_53_29</name>
    <dbReference type="NCBI Taxonomy" id="1798480"/>
    <lineage>
        <taxon>Bacteria</taxon>
        <taxon>Candidatus Kaiseribacteriota</taxon>
    </lineage>
</organism>
<evidence type="ECO:0000256" key="1">
    <source>
        <dbReference type="SAM" id="MobiDB-lite"/>
    </source>
</evidence>
<feature type="compositionally biased region" description="Pro residues" evidence="1">
    <location>
        <begin position="269"/>
        <end position="278"/>
    </location>
</feature>
<sequence>MIRTTGLGLVFFLLSATAAYAAITAVEGGIIKTPDISSGGTPVNVVPTFYGPGASGTMQGGFATSRPNREGKSIPHTLDEVRLGRSKYVTLASAASNYGKWYKIPTLRYRSPIDGQTYTMSNVVGYVHDTGCAFNGSCPNYGGKKGMFSSQPRPDKFDIAVGDFRGKSDGQAMSIVSGSTASRTWFQIGGPVGINTVTNLGPSPYTVGYPTTIGYPPTFAPPTYNPYGGPVYSQDYYCITSIEPIIVIPVPAGTQFPSNCYNNQSQYAPPRPPLPPPQMQQAPLAQMQQPVSRPSFPAAQPTSVVQTPIGSQSSVPYASTPQAGMPIVQQLMQALKVSPPPAPVPFPKPAVPSIQSVATIFVQPRSVSRGNPVLVSWSSVGTSQSTPCTVRTGNITIAQKSEGSKVISTTPQTARGTMTFTLSCMSQSGDKIERSASTLIE</sequence>
<keyword evidence="2" id="KW-0732">Signal</keyword>
<name>A0A1F6CXP2_9BACT</name>
<dbReference type="AlphaFoldDB" id="A0A1F6CXP2"/>
<evidence type="ECO:0000313" key="4">
    <source>
        <dbReference type="Proteomes" id="UP000176863"/>
    </source>
</evidence>
<feature type="region of interest" description="Disordered" evidence="1">
    <location>
        <begin position="261"/>
        <end position="317"/>
    </location>
</feature>
<dbReference type="EMBL" id="MFKT01000007">
    <property type="protein sequence ID" value="OGG53925.1"/>
    <property type="molecule type" value="Genomic_DNA"/>
</dbReference>
<dbReference type="STRING" id="1798480.A2851_03405"/>
<comment type="caution">
    <text evidence="3">The sequence shown here is derived from an EMBL/GenBank/DDBJ whole genome shotgun (WGS) entry which is preliminary data.</text>
</comment>
<protein>
    <submittedName>
        <fullName evidence="3">Uncharacterized protein</fullName>
    </submittedName>
</protein>
<dbReference type="Proteomes" id="UP000176863">
    <property type="component" value="Unassembled WGS sequence"/>
</dbReference>
<evidence type="ECO:0000256" key="2">
    <source>
        <dbReference type="SAM" id="SignalP"/>
    </source>
</evidence>
<gene>
    <name evidence="3" type="ORF">A2851_03405</name>
</gene>
<feature type="compositionally biased region" description="Polar residues" evidence="1">
    <location>
        <begin position="300"/>
        <end position="317"/>
    </location>
</feature>
<reference evidence="3 4" key="1">
    <citation type="journal article" date="2016" name="Nat. Commun.">
        <title>Thousands of microbial genomes shed light on interconnected biogeochemical processes in an aquifer system.</title>
        <authorList>
            <person name="Anantharaman K."/>
            <person name="Brown C.T."/>
            <person name="Hug L.A."/>
            <person name="Sharon I."/>
            <person name="Castelle C.J."/>
            <person name="Probst A.J."/>
            <person name="Thomas B.C."/>
            <person name="Singh A."/>
            <person name="Wilkins M.J."/>
            <person name="Karaoz U."/>
            <person name="Brodie E.L."/>
            <person name="Williams K.H."/>
            <person name="Hubbard S.S."/>
            <person name="Banfield J.F."/>
        </authorList>
    </citation>
    <scope>NUCLEOTIDE SEQUENCE [LARGE SCALE GENOMIC DNA]</scope>
</reference>
<accession>A0A1F6CXP2</accession>
<feature type="signal peptide" evidence="2">
    <location>
        <begin position="1"/>
        <end position="21"/>
    </location>
</feature>